<dbReference type="eggNOG" id="COG4106">
    <property type="taxonomic scope" value="Bacteria"/>
</dbReference>
<dbReference type="Proteomes" id="UP000014136">
    <property type="component" value="Unassembled WGS sequence"/>
</dbReference>
<keyword evidence="3" id="KW-1185">Reference proteome</keyword>
<gene>
    <name evidence="2" type="ORF">OMQ_00690</name>
</gene>
<dbReference type="PATRIC" id="fig|1139996.3.peg.685"/>
<comment type="caution">
    <text evidence="2">The sequence shown here is derived from an EMBL/GenBank/DDBJ whole genome shotgun (WGS) entry which is preliminary data.</text>
</comment>
<dbReference type="InterPro" id="IPR013216">
    <property type="entry name" value="Methyltransf_11"/>
</dbReference>
<dbReference type="STRING" id="41997.RV16_GL001893"/>
<protein>
    <recommendedName>
        <fullName evidence="1">Methyltransferase type 11 domain-containing protein</fullName>
    </recommendedName>
</protein>
<evidence type="ECO:0000313" key="3">
    <source>
        <dbReference type="Proteomes" id="UP000014136"/>
    </source>
</evidence>
<dbReference type="OrthoDB" id="9760689at2"/>
<dbReference type="CDD" id="cd02440">
    <property type="entry name" value="AdoMet_MTases"/>
    <property type="match status" value="1"/>
</dbReference>
<dbReference type="HOGENOM" id="CLU_037990_5_3_9"/>
<dbReference type="AlphaFoldDB" id="S0JQ06"/>
<dbReference type="Gene3D" id="3.40.50.150">
    <property type="entry name" value="Vaccinia Virus protein VP39"/>
    <property type="match status" value="1"/>
</dbReference>
<reference evidence="2 3" key="1">
    <citation type="submission" date="2013-03" db="EMBL/GenBank/DDBJ databases">
        <title>The Genome Sequence of Enterococcus saccharolyticus ATCC_43076 (Illumina only assembly).</title>
        <authorList>
            <consortium name="The Broad Institute Genomics Platform"/>
            <consortium name="The Broad Institute Genome Sequencing Center for Infectious Disease"/>
            <person name="Earl A."/>
            <person name="Russ C."/>
            <person name="Gilmore M."/>
            <person name="Surin D."/>
            <person name="Walker B."/>
            <person name="Young S."/>
            <person name="Zeng Q."/>
            <person name="Gargeya S."/>
            <person name="Fitzgerald M."/>
            <person name="Haas B."/>
            <person name="Abouelleil A."/>
            <person name="Allen A.W."/>
            <person name="Alvarado L."/>
            <person name="Arachchi H.M."/>
            <person name="Berlin A.M."/>
            <person name="Chapman S.B."/>
            <person name="Gainer-Dewar J."/>
            <person name="Goldberg J."/>
            <person name="Griggs A."/>
            <person name="Gujja S."/>
            <person name="Hansen M."/>
            <person name="Howarth C."/>
            <person name="Imamovic A."/>
            <person name="Ireland A."/>
            <person name="Larimer J."/>
            <person name="McCowan C."/>
            <person name="Murphy C."/>
            <person name="Pearson M."/>
            <person name="Poon T.W."/>
            <person name="Priest M."/>
            <person name="Roberts A."/>
            <person name="Saif S."/>
            <person name="Shea T."/>
            <person name="Sisk P."/>
            <person name="Sykes S."/>
            <person name="Wortman J."/>
            <person name="Nusbaum C."/>
            <person name="Birren B."/>
        </authorList>
    </citation>
    <scope>NUCLEOTIDE SEQUENCE [LARGE SCALE GENOMIC DNA]</scope>
    <source>
        <strain evidence="2 3">ATCC 43076</strain>
    </source>
</reference>
<name>S0JQ06_9ENTE</name>
<organism evidence="2 3">
    <name type="scientific">Enterococcus saccharolyticus subsp. saccharolyticus ATCC 43076</name>
    <dbReference type="NCBI Taxonomy" id="1139996"/>
    <lineage>
        <taxon>Bacteria</taxon>
        <taxon>Bacillati</taxon>
        <taxon>Bacillota</taxon>
        <taxon>Bacilli</taxon>
        <taxon>Lactobacillales</taxon>
        <taxon>Enterococcaceae</taxon>
        <taxon>Enterococcus</taxon>
    </lineage>
</organism>
<dbReference type="InterPro" id="IPR029063">
    <property type="entry name" value="SAM-dependent_MTases_sf"/>
</dbReference>
<dbReference type="PANTHER" id="PTHR43861">
    <property type="entry name" value="TRANS-ACONITATE 2-METHYLTRANSFERASE-RELATED"/>
    <property type="match status" value="1"/>
</dbReference>
<dbReference type="RefSeq" id="WP_016174496.1">
    <property type="nucleotide sequence ID" value="NZ_KE136389.1"/>
</dbReference>
<sequence>MKWNATTYDNHHDFVAEYGKGLLELIPQKKVQRILDIGCGTGTLTQQLAEYGEVLGIDGSKEMIAQAKAHYPEVNFQVMDALQLSFENEWDLVFSNAVFHWIHNQRQLIVVIHRSLVEGGQLICEFGAYGNIQIIEESFQMALKKFGYTYQSKFTFPKTAEFAQLLETQGFIIDAIFDYDRPTVLTDGEQGLAIWGQQFFETELAKFSLEEQEQLMTAFVEAARDKLWQGNAWIADYRRLRVVAHK</sequence>
<accession>S0JQ06</accession>
<evidence type="ECO:0000313" key="2">
    <source>
        <dbReference type="EMBL" id="EOT29998.1"/>
    </source>
</evidence>
<feature type="domain" description="Methyltransferase type 11" evidence="1">
    <location>
        <begin position="35"/>
        <end position="124"/>
    </location>
</feature>
<dbReference type="PANTHER" id="PTHR43861:SF1">
    <property type="entry name" value="TRANS-ACONITATE 2-METHYLTRANSFERASE"/>
    <property type="match status" value="1"/>
</dbReference>
<dbReference type="EMBL" id="AHYT01000002">
    <property type="protein sequence ID" value="EOT29998.1"/>
    <property type="molecule type" value="Genomic_DNA"/>
</dbReference>
<dbReference type="GO" id="GO:0008757">
    <property type="term" value="F:S-adenosylmethionine-dependent methyltransferase activity"/>
    <property type="evidence" value="ECO:0007669"/>
    <property type="project" value="InterPro"/>
</dbReference>
<evidence type="ECO:0000259" key="1">
    <source>
        <dbReference type="Pfam" id="PF08241"/>
    </source>
</evidence>
<dbReference type="Pfam" id="PF08241">
    <property type="entry name" value="Methyltransf_11"/>
    <property type="match status" value="1"/>
</dbReference>
<dbReference type="SUPFAM" id="SSF53335">
    <property type="entry name" value="S-adenosyl-L-methionine-dependent methyltransferases"/>
    <property type="match status" value="1"/>
</dbReference>
<proteinExistence type="predicted"/>